<organism evidence="2 3">
    <name type="scientific">Ciona intestinalis</name>
    <name type="common">Transparent sea squirt</name>
    <name type="synonym">Ascidia intestinalis</name>
    <dbReference type="NCBI Taxonomy" id="7719"/>
    <lineage>
        <taxon>Eukaryota</taxon>
        <taxon>Metazoa</taxon>
        <taxon>Chordata</taxon>
        <taxon>Tunicata</taxon>
        <taxon>Ascidiacea</taxon>
        <taxon>Phlebobranchia</taxon>
        <taxon>Cionidae</taxon>
        <taxon>Ciona</taxon>
    </lineage>
</organism>
<dbReference type="EMBL" id="EAAA01002411">
    <property type="status" value="NOT_ANNOTATED_CDS"/>
    <property type="molecule type" value="Genomic_DNA"/>
</dbReference>
<keyword evidence="1" id="KW-0812">Transmembrane</keyword>
<evidence type="ECO:0000313" key="2">
    <source>
        <dbReference type="Ensembl" id="ENSCINP00000014388.2"/>
    </source>
</evidence>
<dbReference type="Proteomes" id="UP000008144">
    <property type="component" value="Chromosome 7"/>
</dbReference>
<protein>
    <submittedName>
        <fullName evidence="2">Uncharacterized protein</fullName>
    </submittedName>
</protein>
<keyword evidence="1" id="KW-0472">Membrane</keyword>
<evidence type="ECO:0000313" key="3">
    <source>
        <dbReference type="Proteomes" id="UP000008144"/>
    </source>
</evidence>
<reference evidence="2" key="4">
    <citation type="submission" date="2025-09" db="UniProtKB">
        <authorList>
            <consortium name="Ensembl"/>
        </authorList>
    </citation>
    <scope>IDENTIFICATION</scope>
</reference>
<accession>F6SAE2</accession>
<dbReference type="AlphaFoldDB" id="F6SAE2"/>
<name>F6SAE2_CIOIN</name>
<reference evidence="2" key="2">
    <citation type="journal article" date="2008" name="Genome Biol.">
        <title>Improved genome assembly and evidence-based global gene model set for the chordate Ciona intestinalis: new insight into intron and operon populations.</title>
        <authorList>
            <person name="Satou Y."/>
            <person name="Mineta K."/>
            <person name="Ogasawara M."/>
            <person name="Sasakura Y."/>
            <person name="Shoguchi E."/>
            <person name="Ueno K."/>
            <person name="Yamada L."/>
            <person name="Matsumoto J."/>
            <person name="Wasserscheid J."/>
            <person name="Dewar K."/>
            <person name="Wiley G.B."/>
            <person name="Macmil S.L."/>
            <person name="Roe B.A."/>
            <person name="Zeller R.W."/>
            <person name="Hastings K.E."/>
            <person name="Lemaire P."/>
            <person name="Lindquist E."/>
            <person name="Endo T."/>
            <person name="Hotta K."/>
            <person name="Inaba K."/>
        </authorList>
    </citation>
    <scope>NUCLEOTIDE SEQUENCE [LARGE SCALE GENOMIC DNA]</scope>
    <source>
        <strain evidence="2">wild type</strain>
    </source>
</reference>
<reference evidence="2" key="3">
    <citation type="submission" date="2025-08" db="UniProtKB">
        <authorList>
            <consortium name="Ensembl"/>
        </authorList>
    </citation>
    <scope>IDENTIFICATION</scope>
</reference>
<reference evidence="3" key="1">
    <citation type="journal article" date="2002" name="Science">
        <title>The draft genome of Ciona intestinalis: insights into chordate and vertebrate origins.</title>
        <authorList>
            <person name="Dehal P."/>
            <person name="Satou Y."/>
            <person name="Campbell R.K."/>
            <person name="Chapman J."/>
            <person name="Degnan B."/>
            <person name="De Tomaso A."/>
            <person name="Davidson B."/>
            <person name="Di Gregorio A."/>
            <person name="Gelpke M."/>
            <person name="Goodstein D.M."/>
            <person name="Harafuji N."/>
            <person name="Hastings K.E."/>
            <person name="Ho I."/>
            <person name="Hotta K."/>
            <person name="Huang W."/>
            <person name="Kawashima T."/>
            <person name="Lemaire P."/>
            <person name="Martinez D."/>
            <person name="Meinertzhagen I.A."/>
            <person name="Necula S."/>
            <person name="Nonaka M."/>
            <person name="Putnam N."/>
            <person name="Rash S."/>
            <person name="Saiga H."/>
            <person name="Satake M."/>
            <person name="Terry A."/>
            <person name="Yamada L."/>
            <person name="Wang H.G."/>
            <person name="Awazu S."/>
            <person name="Azumi K."/>
            <person name="Boore J."/>
            <person name="Branno M."/>
            <person name="Chin-Bow S."/>
            <person name="DeSantis R."/>
            <person name="Doyle S."/>
            <person name="Francino P."/>
            <person name="Keys D.N."/>
            <person name="Haga S."/>
            <person name="Hayashi H."/>
            <person name="Hino K."/>
            <person name="Imai K.S."/>
            <person name="Inaba K."/>
            <person name="Kano S."/>
            <person name="Kobayashi K."/>
            <person name="Kobayashi M."/>
            <person name="Lee B.I."/>
            <person name="Makabe K.W."/>
            <person name="Manohar C."/>
            <person name="Matassi G."/>
            <person name="Medina M."/>
            <person name="Mochizuki Y."/>
            <person name="Mount S."/>
            <person name="Morishita T."/>
            <person name="Miura S."/>
            <person name="Nakayama A."/>
            <person name="Nishizaka S."/>
            <person name="Nomoto H."/>
            <person name="Ohta F."/>
            <person name="Oishi K."/>
            <person name="Rigoutsos I."/>
            <person name="Sano M."/>
            <person name="Sasaki A."/>
            <person name="Sasakura Y."/>
            <person name="Shoguchi E."/>
            <person name="Shin-i T."/>
            <person name="Spagnuolo A."/>
            <person name="Stainier D."/>
            <person name="Suzuki M.M."/>
            <person name="Tassy O."/>
            <person name="Takatori N."/>
            <person name="Tokuoka M."/>
            <person name="Yagi K."/>
            <person name="Yoshizaki F."/>
            <person name="Wada S."/>
            <person name="Zhang C."/>
            <person name="Hyatt P.D."/>
            <person name="Larimer F."/>
            <person name="Detter C."/>
            <person name="Doggett N."/>
            <person name="Glavina T."/>
            <person name="Hawkins T."/>
            <person name="Richardson P."/>
            <person name="Lucas S."/>
            <person name="Kohara Y."/>
            <person name="Levine M."/>
            <person name="Satoh N."/>
            <person name="Rokhsar D.S."/>
        </authorList>
    </citation>
    <scope>NUCLEOTIDE SEQUENCE [LARGE SCALE GENOMIC DNA]</scope>
</reference>
<keyword evidence="3" id="KW-1185">Reference proteome</keyword>
<evidence type="ECO:0000256" key="1">
    <source>
        <dbReference type="SAM" id="Phobius"/>
    </source>
</evidence>
<keyword evidence="1" id="KW-1133">Transmembrane helix</keyword>
<sequence>MAVCSMRLLTVVPPGFLCIFGQMPTGTCYPRMCGRSIVVGFWCGSLLELFRANPAFQVLIYSSQVIRCARWFRFWLFRLLGMWSLMPAFTLVRFFLIWRLLWLHHVTVSFWVCCRSVVASIQ</sequence>
<dbReference type="Ensembl" id="ENSCINT00000014388.2">
    <property type="protein sequence ID" value="ENSCINP00000014388.2"/>
    <property type="gene ID" value="ENSCING00000007004.2"/>
</dbReference>
<dbReference type="HOGENOM" id="CLU_2031784_0_0_1"/>
<feature type="transmembrane region" description="Helical" evidence="1">
    <location>
        <begin position="75"/>
        <end position="96"/>
    </location>
</feature>
<dbReference type="InParanoid" id="F6SAE2"/>
<proteinExistence type="predicted"/>